<evidence type="ECO:0000313" key="3">
    <source>
        <dbReference type="Proteomes" id="UP001142810"/>
    </source>
</evidence>
<gene>
    <name evidence="2" type="ORF">OPS25_09985</name>
</gene>
<proteinExistence type="predicted"/>
<dbReference type="PIRSF" id="PIRSF005610">
    <property type="entry name" value="SirB"/>
    <property type="match status" value="1"/>
</dbReference>
<evidence type="ECO:0000313" key="2">
    <source>
        <dbReference type="EMBL" id="MCW8108822.1"/>
    </source>
</evidence>
<reference evidence="2" key="1">
    <citation type="submission" date="2022-11" db="EMBL/GenBank/DDBJ databases">
        <title>Alteromonas sp. nov., isolated from sea water of the Qingdao.</title>
        <authorList>
            <person name="Wang Q."/>
        </authorList>
    </citation>
    <scope>NUCLEOTIDE SEQUENCE</scope>
    <source>
        <strain evidence="2">ASW11-7</strain>
    </source>
</reference>
<evidence type="ECO:0000256" key="1">
    <source>
        <dbReference type="SAM" id="Phobius"/>
    </source>
</evidence>
<feature type="transmembrane region" description="Helical" evidence="1">
    <location>
        <begin position="99"/>
        <end position="117"/>
    </location>
</feature>
<dbReference type="Proteomes" id="UP001142810">
    <property type="component" value="Unassembled WGS sequence"/>
</dbReference>
<organism evidence="2 3">
    <name type="scientific">Alteromonas aquimaris</name>
    <dbReference type="NCBI Taxonomy" id="2998417"/>
    <lineage>
        <taxon>Bacteria</taxon>
        <taxon>Pseudomonadati</taxon>
        <taxon>Pseudomonadota</taxon>
        <taxon>Gammaproteobacteria</taxon>
        <taxon>Alteromonadales</taxon>
        <taxon>Alteromonadaceae</taxon>
        <taxon>Alteromonas/Salinimonas group</taxon>
        <taxon>Alteromonas</taxon>
    </lineage>
</organism>
<feature type="transmembrane region" description="Helical" evidence="1">
    <location>
        <begin position="70"/>
        <end position="92"/>
    </location>
</feature>
<keyword evidence="3" id="KW-1185">Reference proteome</keyword>
<keyword evidence="1" id="KW-0812">Transmembrane</keyword>
<dbReference type="EMBL" id="JAPFRD010000010">
    <property type="protein sequence ID" value="MCW8108822.1"/>
    <property type="molecule type" value="Genomic_DNA"/>
</dbReference>
<protein>
    <submittedName>
        <fullName evidence="2">SirB2 family protein</fullName>
    </submittedName>
</protein>
<sequence length="124" mass="14296">MYAAAKHIHLTAIALSVLLFVIRFIWAQFNPTFLQKKWVKIVPHVIDTILLLSALWLCIIISQYPFVHDWVTFKVVGLIAYILLGMFALKWGRNAPMRWIGFIGAIIWVVLIANVAITKQPMFF</sequence>
<keyword evidence="1" id="KW-0472">Membrane</keyword>
<dbReference type="RefSeq" id="WP_265617557.1">
    <property type="nucleotide sequence ID" value="NZ_JAPFRD010000010.1"/>
</dbReference>
<feature type="transmembrane region" description="Helical" evidence="1">
    <location>
        <begin position="6"/>
        <end position="26"/>
    </location>
</feature>
<dbReference type="InterPro" id="IPR007360">
    <property type="entry name" value="SirB"/>
</dbReference>
<keyword evidence="1" id="KW-1133">Transmembrane helix</keyword>
<dbReference type="PANTHER" id="PTHR39594">
    <property type="entry name" value="PROTEIN YCHQ"/>
    <property type="match status" value="1"/>
</dbReference>
<feature type="transmembrane region" description="Helical" evidence="1">
    <location>
        <begin position="38"/>
        <end position="64"/>
    </location>
</feature>
<accession>A0ABT3P7S9</accession>
<dbReference type="PANTHER" id="PTHR39594:SF1">
    <property type="entry name" value="PROTEIN YCHQ"/>
    <property type="match status" value="1"/>
</dbReference>
<dbReference type="Pfam" id="PF04247">
    <property type="entry name" value="SirB"/>
    <property type="match status" value="1"/>
</dbReference>
<comment type="caution">
    <text evidence="2">The sequence shown here is derived from an EMBL/GenBank/DDBJ whole genome shotgun (WGS) entry which is preliminary data.</text>
</comment>
<name>A0ABT3P7S9_9ALTE</name>